<protein>
    <recommendedName>
        <fullName evidence="4">DUF945 domain-containing protein</fullName>
    </recommendedName>
</protein>
<evidence type="ECO:0008006" key="4">
    <source>
        <dbReference type="Google" id="ProtNLM"/>
    </source>
</evidence>
<dbReference type="EMBL" id="AMRJ01000009">
    <property type="protein sequence ID" value="EKF74609.1"/>
    <property type="molecule type" value="Genomic_DNA"/>
</dbReference>
<dbReference type="eggNOG" id="COG5339">
    <property type="taxonomic scope" value="Bacteria"/>
</dbReference>
<sequence>MKKLLALVVVLAVAWLGATYYVGMRMESVVREDVAKRELIPGRKDLMLDVLDYDRGLFSSRALVCVIVQGQLAATKNLGAMSGKLCTISTIHHGPLAWTEDGPYFGLAASREVLDLSELPKHGKAMVKELFKGKPPLVGTSRYAFDGGMAYHLTVSPANMDSPMGQVALQQFDVDVFRPSVDGYPVNGFITVKGLKVNSLAGGVAIPSLTGSVDVLAMLGDDLPLTAMNLTAKGLQFIQGDQPVLTLDATLQGTSQDQGNTLSGKSGLWLDKVSGPIVPLPMDSAYLGVSYDGLDKQALIRVNQLKKDLDRLQSNMMMGMLDQDSQAGGDFEAQMKKMRSLMEELTQVASEKLLRPGNSRMAVQLLVDNKDQRQLSLDSKARYLGMDGKNLPFDQLKGLPADALRKMLDLDVRLDVNNGLIPPMFADKVSELQDQGLVVRAEQGWSASVITRDGALLLNGQPVTQDELEQRLRSLAPTPPQPAPGAEVDPLAQLQGM</sequence>
<dbReference type="OrthoDB" id="6079977at2"/>
<dbReference type="Proteomes" id="UP000010164">
    <property type="component" value="Unassembled WGS sequence"/>
</dbReference>
<keyword evidence="3" id="KW-1185">Reference proteome</keyword>
<name>L0WC87_9GAMM</name>
<evidence type="ECO:0000256" key="1">
    <source>
        <dbReference type="SAM" id="MobiDB-lite"/>
    </source>
</evidence>
<comment type="caution">
    <text evidence="2">The sequence shown here is derived from an EMBL/GenBank/DDBJ whole genome shotgun (WGS) entry which is preliminary data.</text>
</comment>
<accession>L0WC87</accession>
<evidence type="ECO:0000313" key="3">
    <source>
        <dbReference type="Proteomes" id="UP000010164"/>
    </source>
</evidence>
<gene>
    <name evidence="2" type="ORF">A11A3_07313</name>
</gene>
<dbReference type="AlphaFoldDB" id="L0WC87"/>
<proteinExistence type="predicted"/>
<dbReference type="RefSeq" id="WP_008928643.1">
    <property type="nucleotide sequence ID" value="NZ_AMRJ01000009.1"/>
</dbReference>
<feature type="region of interest" description="Disordered" evidence="1">
    <location>
        <begin position="475"/>
        <end position="497"/>
    </location>
</feature>
<reference evidence="2 3" key="1">
    <citation type="journal article" date="2012" name="J. Bacteriol.">
        <title>Genome Sequence of the Alkane-Degrading Bacterium Alcanivorax hongdengensis Type Strain A-11-3.</title>
        <authorList>
            <person name="Lai Q."/>
            <person name="Shao Z."/>
        </authorList>
    </citation>
    <scope>NUCLEOTIDE SEQUENCE [LARGE SCALE GENOMIC DNA]</scope>
    <source>
        <strain evidence="2 3">A-11-3</strain>
    </source>
</reference>
<dbReference type="InterPro" id="IPR010352">
    <property type="entry name" value="DUF945"/>
</dbReference>
<organism evidence="2 3">
    <name type="scientific">Alcanivorax hongdengensis A-11-3</name>
    <dbReference type="NCBI Taxonomy" id="1177179"/>
    <lineage>
        <taxon>Bacteria</taxon>
        <taxon>Pseudomonadati</taxon>
        <taxon>Pseudomonadota</taxon>
        <taxon>Gammaproteobacteria</taxon>
        <taxon>Oceanospirillales</taxon>
        <taxon>Alcanivoracaceae</taxon>
        <taxon>Alcanivorax</taxon>
    </lineage>
</organism>
<evidence type="ECO:0000313" key="2">
    <source>
        <dbReference type="EMBL" id="EKF74609.1"/>
    </source>
</evidence>
<dbReference type="PATRIC" id="fig|1177179.3.peg.1469"/>
<dbReference type="STRING" id="1177179.A11A3_07313"/>
<dbReference type="Pfam" id="PF06097">
    <property type="entry name" value="DUF945"/>
    <property type="match status" value="1"/>
</dbReference>